<organism evidence="1 2">
    <name type="scientific">Trichormus variabilis NIES-23</name>
    <dbReference type="NCBI Taxonomy" id="1973479"/>
    <lineage>
        <taxon>Bacteria</taxon>
        <taxon>Bacillati</taxon>
        <taxon>Cyanobacteriota</taxon>
        <taxon>Cyanophyceae</taxon>
        <taxon>Nostocales</taxon>
        <taxon>Nostocaceae</taxon>
        <taxon>Trichormus</taxon>
    </lineage>
</organism>
<accession>A0A1Z4KRQ2</accession>
<sequence>MINCPCCSGLLLPHIRGDSEIHWFCRHCWQDMPVFLFTTPASLREIMVKRFSRSFPNREQTKTADYISQRQTMNGWLELQDFPA</sequence>
<evidence type="ECO:0000313" key="2">
    <source>
        <dbReference type="Proteomes" id="UP000217507"/>
    </source>
</evidence>
<dbReference type="EMBL" id="AP018216">
    <property type="protein sequence ID" value="BAY71612.1"/>
    <property type="molecule type" value="Genomic_DNA"/>
</dbReference>
<reference evidence="1 2" key="1">
    <citation type="submission" date="2017-06" db="EMBL/GenBank/DDBJ databases">
        <title>Genome sequencing of cyanobaciteial culture collection at National Institute for Environmental Studies (NIES).</title>
        <authorList>
            <person name="Hirose Y."/>
            <person name="Shimura Y."/>
            <person name="Fujisawa T."/>
            <person name="Nakamura Y."/>
            <person name="Kawachi M."/>
        </authorList>
    </citation>
    <scope>NUCLEOTIDE SEQUENCE [LARGE SCALE GENOMIC DNA]</scope>
    <source>
        <strain evidence="1 2">NIES-23</strain>
    </source>
</reference>
<name>A0A1Z4KRQ2_ANAVA</name>
<proteinExistence type="predicted"/>
<dbReference type="AlphaFoldDB" id="A0A1Z4KRQ2"/>
<evidence type="ECO:0000313" key="1">
    <source>
        <dbReference type="EMBL" id="BAY71612.1"/>
    </source>
</evidence>
<gene>
    <name evidence="1" type="ORF">NIES23_44320</name>
</gene>
<dbReference type="Proteomes" id="UP000217507">
    <property type="component" value="Chromosome"/>
</dbReference>
<protein>
    <submittedName>
        <fullName evidence="1">Uncharacterized protein</fullName>
    </submittedName>
</protein>